<evidence type="ECO:0000259" key="6">
    <source>
        <dbReference type="Pfam" id="PF07980"/>
    </source>
</evidence>
<dbReference type="InterPro" id="IPR011990">
    <property type="entry name" value="TPR-like_helical_dom_sf"/>
</dbReference>
<dbReference type="PROSITE" id="PS51257">
    <property type="entry name" value="PROKAR_LIPOPROTEIN"/>
    <property type="match status" value="1"/>
</dbReference>
<evidence type="ECO:0000256" key="5">
    <source>
        <dbReference type="ARBA" id="ARBA00023237"/>
    </source>
</evidence>
<evidence type="ECO:0000256" key="3">
    <source>
        <dbReference type="ARBA" id="ARBA00022729"/>
    </source>
</evidence>
<organism evidence="8 9">
    <name type="scientific">Sphingobacterium corticis</name>
    <dbReference type="NCBI Taxonomy" id="1812823"/>
    <lineage>
        <taxon>Bacteria</taxon>
        <taxon>Pseudomonadati</taxon>
        <taxon>Bacteroidota</taxon>
        <taxon>Sphingobacteriia</taxon>
        <taxon>Sphingobacteriales</taxon>
        <taxon>Sphingobacteriaceae</taxon>
        <taxon>Sphingobacterium</taxon>
    </lineage>
</organism>
<dbReference type="Pfam" id="PF07980">
    <property type="entry name" value="SusD_RagB"/>
    <property type="match status" value="1"/>
</dbReference>
<keyword evidence="3" id="KW-0732">Signal</keyword>
<evidence type="ECO:0000256" key="1">
    <source>
        <dbReference type="ARBA" id="ARBA00004442"/>
    </source>
</evidence>
<evidence type="ECO:0000313" key="9">
    <source>
        <dbReference type="Proteomes" id="UP001597393"/>
    </source>
</evidence>
<dbReference type="RefSeq" id="WP_380869655.1">
    <property type="nucleotide sequence ID" value="NZ_JBHUMA010000006.1"/>
</dbReference>
<name>A0ABW5NNX7_9SPHI</name>
<keyword evidence="4" id="KW-0472">Membrane</keyword>
<evidence type="ECO:0000313" key="8">
    <source>
        <dbReference type="EMBL" id="MFD2599527.1"/>
    </source>
</evidence>
<evidence type="ECO:0000256" key="2">
    <source>
        <dbReference type="ARBA" id="ARBA00006275"/>
    </source>
</evidence>
<dbReference type="Proteomes" id="UP001597393">
    <property type="component" value="Unassembled WGS sequence"/>
</dbReference>
<feature type="domain" description="RagB/SusD" evidence="6">
    <location>
        <begin position="268"/>
        <end position="524"/>
    </location>
</feature>
<keyword evidence="9" id="KW-1185">Reference proteome</keyword>
<protein>
    <submittedName>
        <fullName evidence="8">RagB/SusD family nutrient uptake outer membrane protein</fullName>
    </submittedName>
</protein>
<reference evidence="9" key="1">
    <citation type="journal article" date="2019" name="Int. J. Syst. Evol. Microbiol.">
        <title>The Global Catalogue of Microorganisms (GCM) 10K type strain sequencing project: providing services to taxonomists for standard genome sequencing and annotation.</title>
        <authorList>
            <consortium name="The Broad Institute Genomics Platform"/>
            <consortium name="The Broad Institute Genome Sequencing Center for Infectious Disease"/>
            <person name="Wu L."/>
            <person name="Ma J."/>
        </authorList>
    </citation>
    <scope>NUCLEOTIDE SEQUENCE [LARGE SCALE GENOMIC DNA]</scope>
    <source>
        <strain evidence="9">KCTC 42248</strain>
    </source>
</reference>
<feature type="domain" description="SusD-like N-terminal" evidence="7">
    <location>
        <begin position="65"/>
        <end position="214"/>
    </location>
</feature>
<comment type="similarity">
    <text evidence="2">Belongs to the SusD family.</text>
</comment>
<comment type="subcellular location">
    <subcellularLocation>
        <location evidence="1">Cell outer membrane</location>
    </subcellularLocation>
</comment>
<evidence type="ECO:0000259" key="7">
    <source>
        <dbReference type="Pfam" id="PF14322"/>
    </source>
</evidence>
<proteinExistence type="inferred from homology"/>
<evidence type="ECO:0000256" key="4">
    <source>
        <dbReference type="ARBA" id="ARBA00023136"/>
    </source>
</evidence>
<accession>A0ABW5NNX7</accession>
<dbReference type="CDD" id="cd08977">
    <property type="entry name" value="SusD"/>
    <property type="match status" value="1"/>
</dbReference>
<dbReference type="EMBL" id="JBHUMA010000006">
    <property type="protein sequence ID" value="MFD2599527.1"/>
    <property type="molecule type" value="Genomic_DNA"/>
</dbReference>
<keyword evidence="5" id="KW-0998">Cell outer membrane</keyword>
<gene>
    <name evidence="8" type="ORF">ACFSQ3_11235</name>
</gene>
<comment type="caution">
    <text evidence="8">The sequence shown here is derived from an EMBL/GenBank/DDBJ whole genome shotgun (WGS) entry which is preliminary data.</text>
</comment>
<sequence>MIIKRITYSIAGLALLMSCEDTLDRQPLDSIGNTTYWNTPADAERTVNDIYRYLGSDDRFFISCATDDSFSWSNWPVDIQFAANGSATPANGVFNNFWKNLYGQIARANDVMDNIDRVPNMDEATKAELTGEARFLRAYAYQQLTGLFGDVVFYTTTPSPEEFQKEKTPKSEIVAFILSELTEIAENLPLTRETADQGRATRGAALALKARVQLYNEQWSEAAQTAQEVMNSGVYTIDNNYLSLFNGTNKNSTEIILSARYLENVYTNPNATWIGAPSLAGWGQIVPLRSLVDAYECTDGQTIDVSPLYNPATPFVNRDPRLALTIVTPGTEVNGVTIDVTKPNSPDALGKSNASFSGYYYKKAVPRNISGEWDRSAGADVVLLRFAEVLLTYAEAKIEAGQIDASVYEAINRVRQRNGVNMVAATAVTHPTQADLRALVRRERHVEFPVEDNRLFDIRRWRIAEQVMQGSAQGIFNNFDNTRGDFNNFITVERRSFNAGRDYLWPIPANELVLNKLLTQNNGW</sequence>
<dbReference type="InterPro" id="IPR012944">
    <property type="entry name" value="SusD_RagB_dom"/>
</dbReference>
<dbReference type="InterPro" id="IPR033985">
    <property type="entry name" value="SusD-like_N"/>
</dbReference>
<dbReference type="SUPFAM" id="SSF48452">
    <property type="entry name" value="TPR-like"/>
    <property type="match status" value="1"/>
</dbReference>
<dbReference type="Gene3D" id="1.25.40.390">
    <property type="match status" value="1"/>
</dbReference>
<dbReference type="Pfam" id="PF14322">
    <property type="entry name" value="SusD-like_3"/>
    <property type="match status" value="1"/>
</dbReference>